<dbReference type="PROSITE" id="PS50013">
    <property type="entry name" value="CHROMO_2"/>
    <property type="match status" value="1"/>
</dbReference>
<name>A0ABD3FG68_9STRA</name>
<sequence length="82" mass="9490">MDELQEQAVYGEGEHLVEALLNYRLSPATHRWGVFVKWFGPDDIEASWEPAETTKQDVPVLFQAFIPENPMIAQHAAWPPRW</sequence>
<dbReference type="Proteomes" id="UP001632037">
    <property type="component" value="Unassembled WGS sequence"/>
</dbReference>
<gene>
    <name evidence="2" type="ORF">V7S43_008742</name>
</gene>
<evidence type="ECO:0000259" key="1">
    <source>
        <dbReference type="PROSITE" id="PS50013"/>
    </source>
</evidence>
<dbReference type="InterPro" id="IPR000953">
    <property type="entry name" value="Chromo/chromo_shadow_dom"/>
</dbReference>
<evidence type="ECO:0000313" key="2">
    <source>
        <dbReference type="EMBL" id="KAL3665943.1"/>
    </source>
</evidence>
<accession>A0ABD3FG68</accession>
<reference evidence="2 3" key="1">
    <citation type="submission" date="2024-09" db="EMBL/GenBank/DDBJ databases">
        <title>Genome sequencing and assembly of Phytophthora oleae, isolate VK10A, causative agent of rot of olive drupes.</title>
        <authorList>
            <person name="Conti Taguali S."/>
            <person name="Riolo M."/>
            <person name="La Spada F."/>
            <person name="Cacciola S.O."/>
            <person name="Dionisio G."/>
        </authorList>
    </citation>
    <scope>NUCLEOTIDE SEQUENCE [LARGE SCALE GENOMIC DNA]</scope>
    <source>
        <strain evidence="2 3">VK10A</strain>
    </source>
</reference>
<evidence type="ECO:0000313" key="3">
    <source>
        <dbReference type="Proteomes" id="UP001632037"/>
    </source>
</evidence>
<dbReference type="SUPFAM" id="SSF54160">
    <property type="entry name" value="Chromo domain-like"/>
    <property type="match status" value="1"/>
</dbReference>
<protein>
    <recommendedName>
        <fullName evidence="1">Chromo domain-containing protein</fullName>
    </recommendedName>
</protein>
<keyword evidence="3" id="KW-1185">Reference proteome</keyword>
<dbReference type="InterPro" id="IPR016197">
    <property type="entry name" value="Chromo-like_dom_sf"/>
</dbReference>
<feature type="domain" description="Chromo" evidence="1">
    <location>
        <begin position="15"/>
        <end position="77"/>
    </location>
</feature>
<organism evidence="2 3">
    <name type="scientific">Phytophthora oleae</name>
    <dbReference type="NCBI Taxonomy" id="2107226"/>
    <lineage>
        <taxon>Eukaryota</taxon>
        <taxon>Sar</taxon>
        <taxon>Stramenopiles</taxon>
        <taxon>Oomycota</taxon>
        <taxon>Peronosporomycetes</taxon>
        <taxon>Peronosporales</taxon>
        <taxon>Peronosporaceae</taxon>
        <taxon>Phytophthora</taxon>
    </lineage>
</organism>
<dbReference type="Gene3D" id="2.40.50.40">
    <property type="match status" value="1"/>
</dbReference>
<comment type="caution">
    <text evidence="2">The sequence shown here is derived from an EMBL/GenBank/DDBJ whole genome shotgun (WGS) entry which is preliminary data.</text>
</comment>
<proteinExistence type="predicted"/>
<dbReference type="EMBL" id="JBIMZQ010000018">
    <property type="protein sequence ID" value="KAL3665943.1"/>
    <property type="molecule type" value="Genomic_DNA"/>
</dbReference>
<dbReference type="AlphaFoldDB" id="A0ABD3FG68"/>